<reference evidence="1" key="1">
    <citation type="journal article" date="2011" name="Plant Physiol.">
        <title>Comprehensive sequence analysis of 24,783 barley full-length cDNAs derived from 12 clone libraries.</title>
        <authorList>
            <person name="Matsumoto T."/>
            <person name="Tanaka T."/>
            <person name="Sakai H."/>
            <person name="Amano N."/>
            <person name="Kanamori H."/>
            <person name="Kurita K."/>
            <person name="Kikuta A."/>
            <person name="Kamiya K."/>
            <person name="Yamamoto M."/>
            <person name="Ikawa H."/>
            <person name="Fujii N."/>
            <person name="Hori K."/>
            <person name="Itoh T."/>
            <person name="Sato K."/>
        </authorList>
    </citation>
    <scope>NUCLEOTIDE SEQUENCE</scope>
    <source>
        <tissue evidence="1">Seed</tissue>
    </source>
</reference>
<name>F2EL72_HORVV</name>
<sequence length="128" mass="14635">MVADKMKRTREMEAADEVGVIHRWLSCQGYGVRRLPTFSTPASTLLAERRPLLFLLALMPKGRLCSSDPFHGLVLTRAPLSEQEQWRSRHHKWCSPRRWRDCNREGVGLDPIAFSILCWGSSLQKSGT</sequence>
<dbReference type="EMBL" id="AK376900">
    <property type="protein sequence ID" value="BAK08094.1"/>
    <property type="molecule type" value="mRNA"/>
</dbReference>
<proteinExistence type="evidence at transcript level"/>
<accession>F2EL72</accession>
<dbReference type="AlphaFoldDB" id="F2EL72"/>
<protein>
    <submittedName>
        <fullName evidence="1">Predicted protein</fullName>
    </submittedName>
</protein>
<evidence type="ECO:0000313" key="1">
    <source>
        <dbReference type="EMBL" id="BAK08094.1"/>
    </source>
</evidence>
<organism evidence="1">
    <name type="scientific">Hordeum vulgare subsp. vulgare</name>
    <name type="common">Domesticated barley</name>
    <dbReference type="NCBI Taxonomy" id="112509"/>
    <lineage>
        <taxon>Eukaryota</taxon>
        <taxon>Viridiplantae</taxon>
        <taxon>Streptophyta</taxon>
        <taxon>Embryophyta</taxon>
        <taxon>Tracheophyta</taxon>
        <taxon>Spermatophyta</taxon>
        <taxon>Magnoliopsida</taxon>
        <taxon>Liliopsida</taxon>
        <taxon>Poales</taxon>
        <taxon>Poaceae</taxon>
        <taxon>BOP clade</taxon>
        <taxon>Pooideae</taxon>
        <taxon>Triticodae</taxon>
        <taxon>Triticeae</taxon>
        <taxon>Hordeinae</taxon>
        <taxon>Hordeum</taxon>
    </lineage>
</organism>